<feature type="domain" description="Peptidase S1" evidence="6">
    <location>
        <begin position="128"/>
        <end position="384"/>
    </location>
</feature>
<dbReference type="PANTHER" id="PTHR24276">
    <property type="entry name" value="POLYSERASE-RELATED"/>
    <property type="match status" value="1"/>
</dbReference>
<dbReference type="InterPro" id="IPR018114">
    <property type="entry name" value="TRYPSIN_HIS"/>
</dbReference>
<dbReference type="InterPro" id="IPR001254">
    <property type="entry name" value="Trypsin_dom"/>
</dbReference>
<dbReference type="PRINTS" id="PR00722">
    <property type="entry name" value="CHYMOTRYPSIN"/>
</dbReference>
<dbReference type="Gene3D" id="2.40.10.10">
    <property type="entry name" value="Trypsin-like serine proteases"/>
    <property type="match status" value="2"/>
</dbReference>
<dbReference type="GO" id="GO:0004252">
    <property type="term" value="F:serine-type endopeptidase activity"/>
    <property type="evidence" value="ECO:0007669"/>
    <property type="project" value="InterPro"/>
</dbReference>
<keyword evidence="3" id="KW-0378">Hydrolase</keyword>
<proteinExistence type="inferred from homology"/>
<dbReference type="PROSITE" id="PS00134">
    <property type="entry name" value="TRYPSIN_HIS"/>
    <property type="match status" value="1"/>
</dbReference>
<dbReference type="InterPro" id="IPR043504">
    <property type="entry name" value="Peptidase_S1_PA_chymotrypsin"/>
</dbReference>
<dbReference type="SUPFAM" id="SSF50494">
    <property type="entry name" value="Trypsin-like serine proteases"/>
    <property type="match status" value="1"/>
</dbReference>
<dbReference type="SMART" id="SM00020">
    <property type="entry name" value="Tryp_SPc"/>
    <property type="match status" value="1"/>
</dbReference>
<dbReference type="InterPro" id="IPR050430">
    <property type="entry name" value="Peptidase_S1"/>
</dbReference>
<reference evidence="8" key="1">
    <citation type="submission" date="2025-08" db="UniProtKB">
        <authorList>
            <consortium name="RefSeq"/>
        </authorList>
    </citation>
    <scope>IDENTIFICATION</scope>
    <source>
        <tissue evidence="8">Whole body pupa</tissue>
    </source>
</reference>
<evidence type="ECO:0000256" key="3">
    <source>
        <dbReference type="ARBA" id="ARBA00022801"/>
    </source>
</evidence>
<dbReference type="Pfam" id="PF00089">
    <property type="entry name" value="Trypsin"/>
    <property type="match status" value="1"/>
</dbReference>
<evidence type="ECO:0000313" key="7">
    <source>
        <dbReference type="Proteomes" id="UP000092443"/>
    </source>
</evidence>
<evidence type="ECO:0000259" key="6">
    <source>
        <dbReference type="PROSITE" id="PS50240"/>
    </source>
</evidence>
<accession>A0A9C5ZEW3</accession>
<protein>
    <submittedName>
        <fullName evidence="8">Duodenase-1-like</fullName>
    </submittedName>
</protein>
<comment type="similarity">
    <text evidence="1">Belongs to the peptidase S1 family.</text>
</comment>
<dbReference type="PANTHER" id="PTHR24276:SF98">
    <property type="entry name" value="FI18310P1-RELATED"/>
    <property type="match status" value="1"/>
</dbReference>
<evidence type="ECO:0000256" key="4">
    <source>
        <dbReference type="ARBA" id="ARBA00022825"/>
    </source>
</evidence>
<gene>
    <name evidence="8" type="primary">LOC119643032</name>
</gene>
<keyword evidence="4" id="KW-0720">Serine protease</keyword>
<dbReference type="InterPro" id="IPR009003">
    <property type="entry name" value="Peptidase_S1_PA"/>
</dbReference>
<sequence>MFSEATPLRGILKCPTPDECKSGVTSYDDCGLSRNSNCFQAEQCITVTNDGPQKKVQVGISYEDASVKDQQKILQQADRNAESIVYKDQNGRHIRRVFRTTMSESAVREPLNFCEDADFQSKQPARKVFGGYRKGGEIWGTYTALLVLTTGRAKYFGALNFCCGALVNVQTVITAGHCVDHLPIDLPKSSLRVIINAERRLRRTNKTLYKKVLKAVTHRQYANKWERGDNDIALLILYSPIKKRVDYLIPLNPPKINMDCVATGWGQVFPDGPSPDRILFVDMRLTATTICNIVYGANNKHALCAKSPQSAKGLCKGDSGAPLFCNGNILLLFFQVLHLVRQSKARFPLGKIHGLLSEGASSCDDHEIYVNVYRHSNWIKKNMQKIRRRAAKACQHACAPMLLFLPMFV</sequence>
<name>A0A9C5ZEW3_9MUSC</name>
<organism evidence="7 8">
    <name type="scientific">Glossina fuscipes</name>
    <dbReference type="NCBI Taxonomy" id="7396"/>
    <lineage>
        <taxon>Eukaryota</taxon>
        <taxon>Metazoa</taxon>
        <taxon>Ecdysozoa</taxon>
        <taxon>Arthropoda</taxon>
        <taxon>Hexapoda</taxon>
        <taxon>Insecta</taxon>
        <taxon>Pterygota</taxon>
        <taxon>Neoptera</taxon>
        <taxon>Endopterygota</taxon>
        <taxon>Diptera</taxon>
        <taxon>Brachycera</taxon>
        <taxon>Muscomorpha</taxon>
        <taxon>Hippoboscoidea</taxon>
        <taxon>Glossinidae</taxon>
        <taxon>Glossina</taxon>
    </lineage>
</organism>
<dbReference type="GeneID" id="119643032"/>
<dbReference type="RefSeq" id="XP_037898318.1">
    <property type="nucleotide sequence ID" value="XM_038042390.1"/>
</dbReference>
<dbReference type="Proteomes" id="UP000092443">
    <property type="component" value="Unplaced"/>
</dbReference>
<evidence type="ECO:0000256" key="5">
    <source>
        <dbReference type="ARBA" id="ARBA00023157"/>
    </source>
</evidence>
<keyword evidence="5" id="KW-1015">Disulfide bond</keyword>
<evidence type="ECO:0000313" key="8">
    <source>
        <dbReference type="RefSeq" id="XP_037898318.1"/>
    </source>
</evidence>
<dbReference type="KEGG" id="gfs:119643032"/>
<dbReference type="GO" id="GO:0006508">
    <property type="term" value="P:proteolysis"/>
    <property type="evidence" value="ECO:0007669"/>
    <property type="project" value="UniProtKB-KW"/>
</dbReference>
<dbReference type="PROSITE" id="PS50240">
    <property type="entry name" value="TRYPSIN_DOM"/>
    <property type="match status" value="1"/>
</dbReference>
<keyword evidence="2" id="KW-0645">Protease</keyword>
<keyword evidence="7" id="KW-1185">Reference proteome</keyword>
<evidence type="ECO:0000256" key="2">
    <source>
        <dbReference type="ARBA" id="ARBA00022670"/>
    </source>
</evidence>
<evidence type="ECO:0000256" key="1">
    <source>
        <dbReference type="ARBA" id="ARBA00007664"/>
    </source>
</evidence>
<dbReference type="AlphaFoldDB" id="A0A9C5ZEW3"/>
<dbReference type="InterPro" id="IPR001314">
    <property type="entry name" value="Peptidase_S1A"/>
</dbReference>